<sequence>MAKAVGMVEVRGLPPALAVADVMVKAARVTLVEMERVSGAYITIVVRGDVSEVKISVEAGLEAAKKMTAYKEGDKLFLSSHYIPRPNENLMVVLPIDYSERTEEFNQV</sequence>
<dbReference type="SUPFAM" id="SSF143414">
    <property type="entry name" value="CcmK-like"/>
    <property type="match status" value="1"/>
</dbReference>
<comment type="domain">
    <text evidence="6">The tight homohexamer forms a small pore which is positively charged.</text>
</comment>
<dbReference type="GO" id="GO:0015979">
    <property type="term" value="P:photosynthesis"/>
    <property type="evidence" value="ECO:0007669"/>
    <property type="project" value="UniProtKB-KW"/>
</dbReference>
<name>A0A1Z4JKY5_LEPBY</name>
<reference evidence="8 9" key="1">
    <citation type="submission" date="2017-06" db="EMBL/GenBank/DDBJ databases">
        <title>Genome sequencing of cyanobaciteial culture collection at National Institute for Environmental Studies (NIES).</title>
        <authorList>
            <person name="Hirose Y."/>
            <person name="Shimura Y."/>
            <person name="Fujisawa T."/>
            <person name="Nakamura Y."/>
            <person name="Kawachi M."/>
        </authorList>
    </citation>
    <scope>NUCLEOTIDE SEQUENCE [LARGE SCALE GENOMIC DNA]</scope>
    <source>
        <strain evidence="8 9">NIES-2135</strain>
    </source>
</reference>
<comment type="subunit">
    <text evidence="6">Homohexamer. Interacts with CcmN and CcmO in the carboxysome.</text>
</comment>
<protein>
    <recommendedName>
        <fullName evidence="6">Carboxysome shell protein CcmK</fullName>
    </recommendedName>
    <alternativeName>
        <fullName evidence="6">Carbon dioxide-concentrating mechanism protein CcmK</fullName>
    </alternativeName>
</protein>
<dbReference type="PANTHER" id="PTHR33941:SF13">
    <property type="entry name" value="CARBOXYSOME SHELL PROTEIN CCMK4"/>
    <property type="match status" value="1"/>
</dbReference>
<dbReference type="Gene3D" id="3.30.70.1710">
    <property type="match status" value="1"/>
</dbReference>
<organism evidence="8 9">
    <name type="scientific">Leptolyngbya boryana NIES-2135</name>
    <dbReference type="NCBI Taxonomy" id="1973484"/>
    <lineage>
        <taxon>Bacteria</taxon>
        <taxon>Bacillati</taxon>
        <taxon>Cyanobacteriota</taxon>
        <taxon>Cyanophyceae</taxon>
        <taxon>Leptolyngbyales</taxon>
        <taxon>Leptolyngbyaceae</taxon>
        <taxon>Leptolyngbya group</taxon>
        <taxon>Leptolyngbya</taxon>
    </lineage>
</organism>
<keyword evidence="1 6" id="KW-0602">Photosynthesis</keyword>
<keyword evidence="4 6" id="KW-1282">Carboxysome</keyword>
<dbReference type="InterPro" id="IPR037233">
    <property type="entry name" value="CcmK-like_sf"/>
</dbReference>
<dbReference type="Pfam" id="PF00936">
    <property type="entry name" value="BMC"/>
    <property type="match status" value="1"/>
</dbReference>
<evidence type="ECO:0000256" key="1">
    <source>
        <dbReference type="ARBA" id="ARBA00022531"/>
    </source>
</evidence>
<dbReference type="SMART" id="SM00877">
    <property type="entry name" value="BMC"/>
    <property type="match status" value="1"/>
</dbReference>
<comment type="function">
    <text evidence="6">One of the shell proteins of the carboxysome, a polyhedral inclusion where RuBisCO (ribulose bisphosphate carboxylase, rbcL-rbcS) is sequestered. Assembles into hexamers which make sheets that form the facets of the polyhedral carboxysome. The hexamer central pore probably regulates metabolite flux.</text>
</comment>
<dbReference type="GO" id="GO:0031470">
    <property type="term" value="C:carboxysome"/>
    <property type="evidence" value="ECO:0007669"/>
    <property type="project" value="UniProtKB-SubCell"/>
</dbReference>
<comment type="subcellular location">
    <subcellularLocation>
        <location evidence="3 6">Carboxysome</location>
    </subcellularLocation>
</comment>
<dbReference type="GO" id="GO:0015977">
    <property type="term" value="P:carbon fixation"/>
    <property type="evidence" value="ECO:0007669"/>
    <property type="project" value="UniProtKB-UniRule"/>
</dbReference>
<comment type="similarity">
    <text evidence="6">Belongs to the bacterial microcompartments protein family. CcmK subfamily.</text>
</comment>
<dbReference type="InterPro" id="IPR046380">
    <property type="entry name" value="CcmK"/>
</dbReference>
<dbReference type="InterPro" id="IPR050575">
    <property type="entry name" value="BMC_shell"/>
</dbReference>
<keyword evidence="2 6" id="KW-0120">Carbon dioxide fixation</keyword>
<dbReference type="PROSITE" id="PS51930">
    <property type="entry name" value="BMC_2"/>
    <property type="match status" value="1"/>
</dbReference>
<dbReference type="HAMAP" id="MF_00854">
    <property type="entry name" value="CcmK"/>
    <property type="match status" value="1"/>
</dbReference>
<dbReference type="AlphaFoldDB" id="A0A1Z4JKY5"/>
<evidence type="ECO:0000256" key="2">
    <source>
        <dbReference type="ARBA" id="ARBA00023300"/>
    </source>
</evidence>
<dbReference type="GO" id="GO:0043886">
    <property type="term" value="F:structural constituent of carboxysome shell"/>
    <property type="evidence" value="ECO:0007669"/>
    <property type="project" value="UniProtKB-UniRule"/>
</dbReference>
<dbReference type="InterPro" id="IPR044872">
    <property type="entry name" value="CcmK/CsoS1_BMC"/>
</dbReference>
<evidence type="ECO:0000256" key="3">
    <source>
        <dbReference type="ARBA" id="ARBA00023587"/>
    </source>
</evidence>
<evidence type="ECO:0000256" key="4">
    <source>
        <dbReference type="ARBA" id="ARBA00023669"/>
    </source>
</evidence>
<dbReference type="EMBL" id="AP018203">
    <property type="protein sequence ID" value="BAY57381.1"/>
    <property type="molecule type" value="Genomic_DNA"/>
</dbReference>
<evidence type="ECO:0000313" key="8">
    <source>
        <dbReference type="EMBL" id="BAY57381.1"/>
    </source>
</evidence>
<evidence type="ECO:0000256" key="6">
    <source>
        <dbReference type="HAMAP-Rule" id="MF_00854"/>
    </source>
</evidence>
<evidence type="ECO:0000313" key="9">
    <source>
        <dbReference type="Proteomes" id="UP000217895"/>
    </source>
</evidence>
<evidence type="ECO:0000256" key="5">
    <source>
        <dbReference type="ARBA" id="ARBA00024446"/>
    </source>
</evidence>
<keyword evidence="9" id="KW-1185">Reference proteome</keyword>
<evidence type="ECO:0000259" key="7">
    <source>
        <dbReference type="PROSITE" id="PS51930"/>
    </source>
</evidence>
<proteinExistence type="inferred from homology"/>
<dbReference type="InterPro" id="IPR000249">
    <property type="entry name" value="BMC_dom"/>
</dbReference>
<accession>A0A1Z4JKY5</accession>
<keyword evidence="5" id="KW-1283">Bacterial microcompartment</keyword>
<feature type="domain" description="BMC" evidence="7">
    <location>
        <begin position="4"/>
        <end position="95"/>
    </location>
</feature>
<dbReference type="PANTHER" id="PTHR33941">
    <property type="entry name" value="PROPANEDIOL UTILIZATION PROTEIN PDUA"/>
    <property type="match status" value="1"/>
</dbReference>
<dbReference type="CDD" id="cd07057">
    <property type="entry name" value="BMC_CcmK"/>
    <property type="match status" value="1"/>
</dbReference>
<dbReference type="Proteomes" id="UP000217895">
    <property type="component" value="Chromosome"/>
</dbReference>
<gene>
    <name evidence="6" type="primary">ccmK</name>
    <name evidence="8" type="ORF">NIES2135_42460</name>
</gene>